<feature type="domain" description="TonB-dependent receptor plug" evidence="15">
    <location>
        <begin position="95"/>
        <end position="193"/>
    </location>
</feature>
<proteinExistence type="inferred from homology"/>
<keyword evidence="17" id="KW-1185">Reference proteome</keyword>
<evidence type="ECO:0000256" key="2">
    <source>
        <dbReference type="ARBA" id="ARBA00009810"/>
    </source>
</evidence>
<comment type="similarity">
    <text evidence="2 11 12">Belongs to the TonB-dependent receptor family.</text>
</comment>
<evidence type="ECO:0000256" key="7">
    <source>
        <dbReference type="ARBA" id="ARBA00023077"/>
    </source>
</evidence>
<dbReference type="InterPro" id="IPR037066">
    <property type="entry name" value="Plug_dom_sf"/>
</dbReference>
<dbReference type="CDD" id="cd01347">
    <property type="entry name" value="ligand_gated_channel"/>
    <property type="match status" value="1"/>
</dbReference>
<evidence type="ECO:0000256" key="5">
    <source>
        <dbReference type="ARBA" id="ARBA00022692"/>
    </source>
</evidence>
<gene>
    <name evidence="16" type="ORF">EJN92_18120</name>
</gene>
<accession>A0A3Q9BT66</accession>
<evidence type="ECO:0000256" key="12">
    <source>
        <dbReference type="RuleBase" id="RU003357"/>
    </source>
</evidence>
<dbReference type="GO" id="GO:0009279">
    <property type="term" value="C:cell outer membrane"/>
    <property type="evidence" value="ECO:0007669"/>
    <property type="project" value="UniProtKB-SubCell"/>
</dbReference>
<dbReference type="Gene3D" id="2.170.130.10">
    <property type="entry name" value="TonB-dependent receptor, plug domain"/>
    <property type="match status" value="1"/>
</dbReference>
<evidence type="ECO:0000256" key="11">
    <source>
        <dbReference type="PROSITE-ProRule" id="PRU01360"/>
    </source>
</evidence>
<evidence type="ECO:0000256" key="10">
    <source>
        <dbReference type="ARBA" id="ARBA00023237"/>
    </source>
</evidence>
<evidence type="ECO:0000256" key="1">
    <source>
        <dbReference type="ARBA" id="ARBA00004571"/>
    </source>
</evidence>
<reference evidence="16 17" key="1">
    <citation type="journal article" date="2011" name="Int. J. Syst. Evol. Microbiol.">
        <title>Description of Undibacterium oligocarboniphilum sp. nov., isolated from purified water, and Undibacterium pigrum strain CCUG 49012 as the type strain of Undibacterium parvum sp. nov., and emended descriptions of the genus Undibacterium and the species Undibacterium pigrum.</title>
        <authorList>
            <person name="Eder W."/>
            <person name="Wanner G."/>
            <person name="Ludwig W."/>
            <person name="Busse H.J."/>
            <person name="Ziemke-Kageler F."/>
            <person name="Lang E."/>
        </authorList>
    </citation>
    <scope>NUCLEOTIDE SEQUENCE [LARGE SCALE GENOMIC DNA]</scope>
    <source>
        <strain evidence="16 17">DSM 23061</strain>
    </source>
</reference>
<evidence type="ECO:0000313" key="17">
    <source>
        <dbReference type="Proteomes" id="UP000275663"/>
    </source>
</evidence>
<dbReference type="SUPFAM" id="SSF56935">
    <property type="entry name" value="Porins"/>
    <property type="match status" value="1"/>
</dbReference>
<dbReference type="KEGG" id="upv:EJN92_18120"/>
<dbReference type="AlphaFoldDB" id="A0A3Q9BT66"/>
<dbReference type="Pfam" id="PF07715">
    <property type="entry name" value="Plug"/>
    <property type="match status" value="1"/>
</dbReference>
<dbReference type="Proteomes" id="UP000275663">
    <property type="component" value="Chromosome"/>
</dbReference>
<evidence type="ECO:0000313" key="16">
    <source>
        <dbReference type="EMBL" id="AZP13735.1"/>
    </source>
</evidence>
<evidence type="ECO:0000256" key="8">
    <source>
        <dbReference type="ARBA" id="ARBA00023136"/>
    </source>
</evidence>
<dbReference type="Gene3D" id="2.40.170.20">
    <property type="entry name" value="TonB-dependent receptor, beta-barrel domain"/>
    <property type="match status" value="1"/>
</dbReference>
<dbReference type="InterPro" id="IPR036942">
    <property type="entry name" value="Beta-barrel_TonB_sf"/>
</dbReference>
<keyword evidence="10 11" id="KW-0998">Cell outer membrane</keyword>
<feature type="signal peptide" evidence="13">
    <location>
        <begin position="1"/>
        <end position="24"/>
    </location>
</feature>
<organism evidence="16 17">
    <name type="scientific">Undibacterium parvum</name>
    <dbReference type="NCBI Taxonomy" id="401471"/>
    <lineage>
        <taxon>Bacteria</taxon>
        <taxon>Pseudomonadati</taxon>
        <taxon>Pseudomonadota</taxon>
        <taxon>Betaproteobacteria</taxon>
        <taxon>Burkholderiales</taxon>
        <taxon>Oxalobacteraceae</taxon>
        <taxon>Undibacterium</taxon>
    </lineage>
</organism>
<keyword evidence="5 11" id="KW-0812">Transmembrane</keyword>
<evidence type="ECO:0000259" key="14">
    <source>
        <dbReference type="Pfam" id="PF00593"/>
    </source>
</evidence>
<sequence length="772" mass="84414">MPPNFRIRATALAFSAAFSFPVFSNAQSLPVTATPTPAPKGDELDLTSNRLEKTDQTESSAQNKNKPKAKNVEPVEVIQSVNVNAARQTDLEVRRSSTAAKLIFGREELDRNGDASIGEILKRLPGVTIGGKPGRGGDIRMRGMGSGYTQILLNGEAAPRGFSMDSLSPDQVERIEVIRGPVAEYSTQAIAGTINIVLREEYKQKDIELKISDSLEQDRHAPNISLTYPGQVGSLSYALNGSIFRNQQLDEAQTHNLEKDGQGQVTLTQDILDQSTRHSQGLQFAPRLSYRFENGDSLMLQPFIMNSRSQTESLSELIQTPQSTAQYASALSSGQSEHSFGRGFSNWQHKFSDNSKLMVKLGGGAGRQESNSLRKEYDAGGLLLNTISDVNNTHDSSLNLGAKYNRALGESHSLAMGLDLEAGKRSQTRISLQNGLPQFADSGDDLDASTRRVALFAQDEFDLSPQWSAYAGLRWEGIRTSSSAVALSAAAVENTSSVWSPVLHSVWRLSGASKNQIRMSLTRSYRAPSLSDLIAIPSISSVNSPTKPDRSGNPNLKPELSTGVDLAYEQYLTRAGIMSANLFVRSIDDLIRRRTELVNTLTGPRWVSAPVNVGHALASGIELEAKFQFQEFFPSAPAIDFRSNYSHFWSRVDDIAGPNNRLDQQPVQTANLGLDYRAAGLPLTLGGSLNWTPAYETQNSDTQLSSAGIKRQIDVYGLWKFSPNLQLRLSANNFQADDYRSGSVVTTGGVYHEGSSTSKTYTTWTLKLEMKI</sequence>
<dbReference type="InterPro" id="IPR000531">
    <property type="entry name" value="Beta-barrel_TonB"/>
</dbReference>
<comment type="subcellular location">
    <subcellularLocation>
        <location evidence="1 11">Cell outer membrane</location>
        <topology evidence="1 11">Multi-pass membrane protein</topology>
    </subcellularLocation>
</comment>
<keyword evidence="6 13" id="KW-0732">Signal</keyword>
<dbReference type="OrthoDB" id="8671598at2"/>
<feature type="domain" description="TonB-dependent receptor-like beta-barrel" evidence="14">
    <location>
        <begin position="324"/>
        <end position="733"/>
    </location>
</feature>
<keyword evidence="7 12" id="KW-0798">TonB box</keyword>
<dbReference type="RefSeq" id="WP_126129104.1">
    <property type="nucleotide sequence ID" value="NZ_CP034464.1"/>
</dbReference>
<dbReference type="InterPro" id="IPR039426">
    <property type="entry name" value="TonB-dep_rcpt-like"/>
</dbReference>
<dbReference type="InterPro" id="IPR012910">
    <property type="entry name" value="Plug_dom"/>
</dbReference>
<evidence type="ECO:0000256" key="4">
    <source>
        <dbReference type="ARBA" id="ARBA00022452"/>
    </source>
</evidence>
<protein>
    <submittedName>
        <fullName evidence="16">TonB-dependent receptor</fullName>
    </submittedName>
</protein>
<dbReference type="PANTHER" id="PTHR30069:SF29">
    <property type="entry name" value="HEMOGLOBIN AND HEMOGLOBIN-HAPTOGLOBIN-BINDING PROTEIN 1-RELATED"/>
    <property type="match status" value="1"/>
</dbReference>
<dbReference type="GO" id="GO:0044718">
    <property type="term" value="P:siderophore transmembrane transport"/>
    <property type="evidence" value="ECO:0007669"/>
    <property type="project" value="TreeGrafter"/>
</dbReference>
<keyword evidence="9 16" id="KW-0675">Receptor</keyword>
<dbReference type="GO" id="GO:0015344">
    <property type="term" value="F:siderophore uptake transmembrane transporter activity"/>
    <property type="evidence" value="ECO:0007669"/>
    <property type="project" value="TreeGrafter"/>
</dbReference>
<evidence type="ECO:0000256" key="13">
    <source>
        <dbReference type="SAM" id="SignalP"/>
    </source>
</evidence>
<evidence type="ECO:0000256" key="3">
    <source>
        <dbReference type="ARBA" id="ARBA00022448"/>
    </source>
</evidence>
<dbReference type="PANTHER" id="PTHR30069">
    <property type="entry name" value="TONB-DEPENDENT OUTER MEMBRANE RECEPTOR"/>
    <property type="match status" value="1"/>
</dbReference>
<evidence type="ECO:0000256" key="9">
    <source>
        <dbReference type="ARBA" id="ARBA00023170"/>
    </source>
</evidence>
<dbReference type="EMBL" id="CP034464">
    <property type="protein sequence ID" value="AZP13735.1"/>
    <property type="molecule type" value="Genomic_DNA"/>
</dbReference>
<evidence type="ECO:0000256" key="6">
    <source>
        <dbReference type="ARBA" id="ARBA00022729"/>
    </source>
</evidence>
<name>A0A3Q9BT66_9BURK</name>
<feature type="chain" id="PRO_5018702497" evidence="13">
    <location>
        <begin position="25"/>
        <end position="772"/>
    </location>
</feature>
<keyword evidence="8 11" id="KW-0472">Membrane</keyword>
<keyword evidence="4 11" id="KW-1134">Transmembrane beta strand</keyword>
<evidence type="ECO:0000259" key="15">
    <source>
        <dbReference type="Pfam" id="PF07715"/>
    </source>
</evidence>
<dbReference type="PROSITE" id="PS52016">
    <property type="entry name" value="TONB_DEPENDENT_REC_3"/>
    <property type="match status" value="1"/>
</dbReference>
<dbReference type="Pfam" id="PF00593">
    <property type="entry name" value="TonB_dep_Rec_b-barrel"/>
    <property type="match status" value="1"/>
</dbReference>
<keyword evidence="3 11" id="KW-0813">Transport</keyword>